<dbReference type="AlphaFoldDB" id="A0A543A682"/>
<dbReference type="Proteomes" id="UP000320209">
    <property type="component" value="Unassembled WGS sequence"/>
</dbReference>
<name>A0A543A682_9ACTN</name>
<dbReference type="EMBL" id="VFOV01000001">
    <property type="protein sequence ID" value="TQL68049.1"/>
    <property type="molecule type" value="Genomic_DNA"/>
</dbReference>
<evidence type="ECO:0000313" key="2">
    <source>
        <dbReference type="Proteomes" id="UP000320209"/>
    </source>
</evidence>
<comment type="caution">
    <text evidence="1">The sequence shown here is derived from an EMBL/GenBank/DDBJ whole genome shotgun (WGS) entry which is preliminary data.</text>
</comment>
<proteinExistence type="predicted"/>
<dbReference type="PANTHER" id="PTHR10285">
    <property type="entry name" value="URIDINE KINASE"/>
    <property type="match status" value="1"/>
</dbReference>
<keyword evidence="1" id="KW-0808">Transferase</keyword>
<accession>A0A543A682</accession>
<sequence>MSQETIEIVGVLARTRPDRRLLVAVDGVDGSGKTTFAESLAGQLRACGRKVVVVHVDDFMNVTAIRHRRGRESPEGYFHDSYDYDSLIRYVLEPVSVDGDGWLRPGVVDRAADVVARRPLQHAAPGTVVIVEGLFLLRDELATWWDYSVFLTVDTATSLTRKSRRDGLVLDSANPLTRRYVEGQRAYLSACSPHERATWVVDSSDSVTLDRLDTR</sequence>
<dbReference type="OrthoDB" id="572586at2"/>
<keyword evidence="2" id="KW-1185">Reference proteome</keyword>
<dbReference type="GO" id="GO:0016301">
    <property type="term" value="F:kinase activity"/>
    <property type="evidence" value="ECO:0007669"/>
    <property type="project" value="UniProtKB-KW"/>
</dbReference>
<gene>
    <name evidence="1" type="ORF">FB381_1938</name>
</gene>
<reference evidence="1 2" key="1">
    <citation type="submission" date="2019-06" db="EMBL/GenBank/DDBJ databases">
        <title>Sequencing the genomes of 1000 actinobacteria strains.</title>
        <authorList>
            <person name="Klenk H.-P."/>
        </authorList>
    </citation>
    <scope>NUCLEOTIDE SEQUENCE [LARGE SCALE GENOMIC DNA]</scope>
    <source>
        <strain evidence="1 2">DSM 25218</strain>
    </source>
</reference>
<evidence type="ECO:0000313" key="1">
    <source>
        <dbReference type="EMBL" id="TQL68049.1"/>
    </source>
</evidence>
<dbReference type="InterPro" id="IPR027417">
    <property type="entry name" value="P-loop_NTPase"/>
</dbReference>
<dbReference type="SUPFAM" id="SSF52540">
    <property type="entry name" value="P-loop containing nucleoside triphosphate hydrolases"/>
    <property type="match status" value="1"/>
</dbReference>
<dbReference type="Gene3D" id="3.40.50.300">
    <property type="entry name" value="P-loop containing nucleotide triphosphate hydrolases"/>
    <property type="match status" value="1"/>
</dbReference>
<protein>
    <submittedName>
        <fullName evidence="1">Uridine kinase</fullName>
    </submittedName>
</protein>
<keyword evidence="1" id="KW-0418">Kinase</keyword>
<organism evidence="1 2">
    <name type="scientific">Nocardioides albertanoniae</name>
    <dbReference type="NCBI Taxonomy" id="1175486"/>
    <lineage>
        <taxon>Bacteria</taxon>
        <taxon>Bacillati</taxon>
        <taxon>Actinomycetota</taxon>
        <taxon>Actinomycetes</taxon>
        <taxon>Propionibacteriales</taxon>
        <taxon>Nocardioidaceae</taxon>
        <taxon>Nocardioides</taxon>
    </lineage>
</organism>